<dbReference type="InterPro" id="IPR026866">
    <property type="entry name" value="CR006_AAA"/>
</dbReference>
<proteinExistence type="predicted"/>
<dbReference type="Pfam" id="PF13166">
    <property type="entry name" value="AAA_13"/>
    <property type="match status" value="1"/>
</dbReference>
<evidence type="ECO:0000256" key="1">
    <source>
        <dbReference type="SAM" id="Coils"/>
    </source>
</evidence>
<comment type="caution">
    <text evidence="3">The sequence shown here is derived from an EMBL/GenBank/DDBJ whole genome shotgun (WGS) entry which is preliminary data.</text>
</comment>
<reference evidence="4" key="1">
    <citation type="journal article" date="2019" name="PLoS Negl. Trop. Dis.">
        <title>Revisiting the worldwide diversity of Leptospira species in the environment.</title>
        <authorList>
            <person name="Vincent A.T."/>
            <person name="Schiettekatte O."/>
            <person name="Bourhy P."/>
            <person name="Veyrier F.J."/>
            <person name="Picardeau M."/>
        </authorList>
    </citation>
    <scope>NUCLEOTIDE SEQUENCE [LARGE SCALE GENOMIC DNA]</scope>
    <source>
        <strain evidence="4">201800295</strain>
    </source>
</reference>
<evidence type="ECO:0000313" key="4">
    <source>
        <dbReference type="Proteomes" id="UP000297617"/>
    </source>
</evidence>
<dbReference type="Gene3D" id="3.40.50.300">
    <property type="entry name" value="P-loop containing nucleotide triphosphate hydrolases"/>
    <property type="match status" value="2"/>
</dbReference>
<sequence length="721" mass="84563">MITKIKLQDVASYKKETHFLTDKKINLIYGLNGTGKSTFSSYLYDLSNPDFKNCNVYGILDEEIVTYNQKFISDFFYEEEKLKGIFTLSKENKAVAEKIRNIEIEIEKYRSNLKDTLKKQEDSKNDDNEIKQKLENKCWEIKTKFSGGDRVLDYCLTGLMGRKEALTNHLLSTKKPDSEPNKTIETLKKEIESINSNVAQKYSFLPLIENNFFDIESNTLLQKPIVGNENAIIANLINTLGNSDWVFQGLKYLPDEIPETGIQCPFCQETTISKNLSNEIINYFDATYKNELDKLKNVHLSYKTKSDQIQPKERYEANPFIIEKSIEFELAYTKFFNLLVNNLKLIEEKIRIPSQIINLASSQEEIASFNSFIDEINKQIKLHNEKIDDKENTLLDIKNQFWSLMRWDFDGTINSYHTEKKISAQRIEILEKDIIKINGKLTELIDSALEEQRKTVNIEEAIQNINNGLVELGIDSFKIIKHSENLYRIARENDSRNAFFTLSEGEKMVISFLYFRELCKGKKDPSSTNKKKIIIIDDPISSLSHIFIYNIGILIKNEFFNSDKYEQVIVLTHSLYFFYELTDINHDRRKLNQNLYRITKNEDGSKITSMKYEDIQNDYQAYWSIIKDPNHPPALLANAMRNIVEYFFNFIEKKDLSNVQQIPILQESKYQAFFRYINRESHSLGQNIFDFKEFNYDDFREALRCLFISKGYEEHYKKMIS</sequence>
<evidence type="ECO:0000259" key="2">
    <source>
        <dbReference type="Pfam" id="PF13166"/>
    </source>
</evidence>
<name>A0ABY2L9L8_9LEPT</name>
<protein>
    <recommendedName>
        <fullName evidence="2">Protein CR006 P-loop domain-containing protein</fullName>
    </recommendedName>
</protein>
<accession>A0ABY2L9L8</accession>
<gene>
    <name evidence="3" type="ORF">EHQ10_00010</name>
</gene>
<organism evidence="3 4">
    <name type="scientific">Leptospira bouyouniensis</name>
    <dbReference type="NCBI Taxonomy" id="2484911"/>
    <lineage>
        <taxon>Bacteria</taxon>
        <taxon>Pseudomonadati</taxon>
        <taxon>Spirochaetota</taxon>
        <taxon>Spirochaetia</taxon>
        <taxon>Leptospirales</taxon>
        <taxon>Leptospiraceae</taxon>
        <taxon>Leptospira</taxon>
    </lineage>
</organism>
<dbReference type="Proteomes" id="UP000297617">
    <property type="component" value="Unassembled WGS sequence"/>
</dbReference>
<dbReference type="SUPFAM" id="SSF52540">
    <property type="entry name" value="P-loop containing nucleoside triphosphate hydrolases"/>
    <property type="match status" value="1"/>
</dbReference>
<feature type="domain" description="Protein CR006 P-loop" evidence="2">
    <location>
        <begin position="11"/>
        <end position="707"/>
    </location>
</feature>
<feature type="coiled-coil region" evidence="1">
    <location>
        <begin position="373"/>
        <end position="400"/>
    </location>
</feature>
<dbReference type="EMBL" id="RQFD01000001">
    <property type="protein sequence ID" value="TGK54190.1"/>
    <property type="molecule type" value="Genomic_DNA"/>
</dbReference>
<feature type="coiled-coil region" evidence="1">
    <location>
        <begin position="92"/>
        <end position="137"/>
    </location>
</feature>
<keyword evidence="1" id="KW-0175">Coiled coil</keyword>
<dbReference type="RefSeq" id="WP_135752827.1">
    <property type="nucleotide sequence ID" value="NZ_RQFD01000001.1"/>
</dbReference>
<keyword evidence="4" id="KW-1185">Reference proteome</keyword>
<dbReference type="InterPro" id="IPR027417">
    <property type="entry name" value="P-loop_NTPase"/>
</dbReference>
<evidence type="ECO:0000313" key="3">
    <source>
        <dbReference type="EMBL" id="TGK54190.1"/>
    </source>
</evidence>